<organism evidence="1 2">
    <name type="scientific">Trichinella patagoniensis</name>
    <dbReference type="NCBI Taxonomy" id="990121"/>
    <lineage>
        <taxon>Eukaryota</taxon>
        <taxon>Metazoa</taxon>
        <taxon>Ecdysozoa</taxon>
        <taxon>Nematoda</taxon>
        <taxon>Enoplea</taxon>
        <taxon>Dorylaimia</taxon>
        <taxon>Trichinellida</taxon>
        <taxon>Trichinellidae</taxon>
        <taxon>Trichinella</taxon>
    </lineage>
</organism>
<name>A0A0V0YVI6_9BILA</name>
<comment type="caution">
    <text evidence="1">The sequence shown here is derived from an EMBL/GenBank/DDBJ whole genome shotgun (WGS) entry which is preliminary data.</text>
</comment>
<dbReference type="AlphaFoldDB" id="A0A0V0YVI6"/>
<dbReference type="EMBL" id="JYDQ01002056">
    <property type="protein sequence ID" value="KRY04306.1"/>
    <property type="molecule type" value="Genomic_DNA"/>
</dbReference>
<evidence type="ECO:0000313" key="1">
    <source>
        <dbReference type="EMBL" id="KRY04306.1"/>
    </source>
</evidence>
<reference evidence="1 2" key="1">
    <citation type="submission" date="2015-01" db="EMBL/GenBank/DDBJ databases">
        <title>Evolution of Trichinella species and genotypes.</title>
        <authorList>
            <person name="Korhonen P.K."/>
            <person name="Edoardo P."/>
            <person name="Giuseppe L.R."/>
            <person name="Gasser R.B."/>
        </authorList>
    </citation>
    <scope>NUCLEOTIDE SEQUENCE [LARGE SCALE GENOMIC DNA]</scope>
    <source>
        <strain evidence="1">ISS2496</strain>
    </source>
</reference>
<gene>
    <name evidence="1" type="ORF">T12_10149</name>
</gene>
<proteinExistence type="predicted"/>
<sequence length="42" mass="5173">MGFSINIIFCYNWNCILPMHYKYFTVVAIWQQEFKATPREIR</sequence>
<protein>
    <submittedName>
        <fullName evidence="1">Uncharacterized protein</fullName>
    </submittedName>
</protein>
<accession>A0A0V0YVI6</accession>
<keyword evidence="2" id="KW-1185">Reference proteome</keyword>
<dbReference type="Proteomes" id="UP000054783">
    <property type="component" value="Unassembled WGS sequence"/>
</dbReference>
<evidence type="ECO:0000313" key="2">
    <source>
        <dbReference type="Proteomes" id="UP000054783"/>
    </source>
</evidence>